<keyword evidence="4 6" id="KW-1133">Transmembrane helix</keyword>
<feature type="transmembrane region" description="Helical" evidence="6">
    <location>
        <begin position="243"/>
        <end position="263"/>
    </location>
</feature>
<dbReference type="PANTHER" id="PTHR34820">
    <property type="entry name" value="INNER MEMBRANE PROTEIN YEBZ"/>
    <property type="match status" value="1"/>
</dbReference>
<evidence type="ECO:0000256" key="1">
    <source>
        <dbReference type="ARBA" id="ARBA00004651"/>
    </source>
</evidence>
<evidence type="ECO:0000256" key="4">
    <source>
        <dbReference type="ARBA" id="ARBA00022989"/>
    </source>
</evidence>
<keyword evidence="9" id="KW-1185">Reference proteome</keyword>
<evidence type="ECO:0000313" key="8">
    <source>
        <dbReference type="EMBL" id="GAB06931.1"/>
    </source>
</evidence>
<dbReference type="InterPro" id="IPR008457">
    <property type="entry name" value="Cu-R_CopD_dom"/>
</dbReference>
<sequence>MNPTDGRTRALLVIACVPVMAGGLVLAALLGEAGGSADIVDGFAAPAVVALAAAVLLVGLGGLPALGATPSSTAIGVTGGVWAAASLVAAWTRAADQVGTGIGEVGVGQFSEVMSHGAPDLVAAVCALAVVGWACADLLTGTGIPVQLVAVLGGVGLVAVAISAHPGTHAVMPVLVAVHALAAAWWCGTLAALVLTVRGRSGWASGLPRFSELAAWAVLALVLTGVVSAAIELGSVPALVTTGYGLVVVGKSAGLVALVALAARHRAGWVPDAARHRSTQAQSLRLAAVQLAVMAVVLGLAAGLSVTAP</sequence>
<gene>
    <name evidence="8" type="ORF">GOAMR_61_00260</name>
</gene>
<feature type="transmembrane region" description="Helical" evidence="6">
    <location>
        <begin position="121"/>
        <end position="139"/>
    </location>
</feature>
<name>G7GTK6_9ACTN</name>
<dbReference type="Proteomes" id="UP000006023">
    <property type="component" value="Unassembled WGS sequence"/>
</dbReference>
<feature type="transmembrane region" description="Helical" evidence="6">
    <location>
        <begin position="170"/>
        <end position="193"/>
    </location>
</feature>
<evidence type="ECO:0000256" key="5">
    <source>
        <dbReference type="ARBA" id="ARBA00023136"/>
    </source>
</evidence>
<protein>
    <recommendedName>
        <fullName evidence="7">Copper resistance protein D domain-containing protein</fullName>
    </recommendedName>
</protein>
<keyword evidence="3 6" id="KW-0812">Transmembrane</keyword>
<organism evidence="8 9">
    <name type="scientific">Gordonia amarae NBRC 15530</name>
    <dbReference type="NCBI Taxonomy" id="1075090"/>
    <lineage>
        <taxon>Bacteria</taxon>
        <taxon>Bacillati</taxon>
        <taxon>Actinomycetota</taxon>
        <taxon>Actinomycetes</taxon>
        <taxon>Mycobacteriales</taxon>
        <taxon>Gordoniaceae</taxon>
        <taxon>Gordonia</taxon>
    </lineage>
</organism>
<evidence type="ECO:0000256" key="3">
    <source>
        <dbReference type="ARBA" id="ARBA00022692"/>
    </source>
</evidence>
<dbReference type="eggNOG" id="COG1276">
    <property type="taxonomic scope" value="Bacteria"/>
</dbReference>
<evidence type="ECO:0000256" key="2">
    <source>
        <dbReference type="ARBA" id="ARBA00022475"/>
    </source>
</evidence>
<evidence type="ECO:0000256" key="6">
    <source>
        <dbReference type="SAM" id="Phobius"/>
    </source>
</evidence>
<dbReference type="GO" id="GO:0006825">
    <property type="term" value="P:copper ion transport"/>
    <property type="evidence" value="ECO:0007669"/>
    <property type="project" value="InterPro"/>
</dbReference>
<dbReference type="GO" id="GO:0005886">
    <property type="term" value="C:plasma membrane"/>
    <property type="evidence" value="ECO:0007669"/>
    <property type="project" value="UniProtKB-SubCell"/>
</dbReference>
<comment type="caution">
    <text evidence="8">The sequence shown here is derived from an EMBL/GenBank/DDBJ whole genome shotgun (WGS) entry which is preliminary data.</text>
</comment>
<comment type="subcellular location">
    <subcellularLocation>
        <location evidence="1">Cell membrane</location>
        <topology evidence="1">Multi-pass membrane protein</topology>
    </subcellularLocation>
</comment>
<feature type="transmembrane region" description="Helical" evidence="6">
    <location>
        <begin position="146"/>
        <end position="164"/>
    </location>
</feature>
<reference evidence="8 9" key="1">
    <citation type="submission" date="2011-11" db="EMBL/GenBank/DDBJ databases">
        <title>Whole genome shotgun sequence of Gordonia amarae NBRC 15530.</title>
        <authorList>
            <person name="Takarada H."/>
            <person name="Hosoyama A."/>
            <person name="Tsuchikane K."/>
            <person name="Katsumata H."/>
            <person name="Yamazaki S."/>
            <person name="Fujita N."/>
        </authorList>
    </citation>
    <scope>NUCLEOTIDE SEQUENCE [LARGE SCALE GENOMIC DNA]</scope>
    <source>
        <strain evidence="8 9">NBRC 15530</strain>
    </source>
</reference>
<feature type="domain" description="Copper resistance protein D" evidence="7">
    <location>
        <begin position="207"/>
        <end position="304"/>
    </location>
</feature>
<evidence type="ECO:0000259" key="7">
    <source>
        <dbReference type="Pfam" id="PF05425"/>
    </source>
</evidence>
<dbReference type="STRING" id="1075090.GOAMR_61_00260"/>
<accession>G7GTK6</accession>
<feature type="transmembrane region" description="Helical" evidence="6">
    <location>
        <begin position="43"/>
        <end position="66"/>
    </location>
</feature>
<feature type="transmembrane region" description="Helical" evidence="6">
    <location>
        <begin position="213"/>
        <end position="231"/>
    </location>
</feature>
<feature type="transmembrane region" description="Helical" evidence="6">
    <location>
        <begin position="12"/>
        <end position="31"/>
    </location>
</feature>
<dbReference type="InterPro" id="IPR032694">
    <property type="entry name" value="CopC/D"/>
</dbReference>
<feature type="transmembrane region" description="Helical" evidence="6">
    <location>
        <begin position="284"/>
        <end position="306"/>
    </location>
</feature>
<feature type="transmembrane region" description="Helical" evidence="6">
    <location>
        <begin position="73"/>
        <end position="91"/>
    </location>
</feature>
<dbReference type="EMBL" id="BAED01000061">
    <property type="protein sequence ID" value="GAB06931.1"/>
    <property type="molecule type" value="Genomic_DNA"/>
</dbReference>
<keyword evidence="5 6" id="KW-0472">Membrane</keyword>
<dbReference type="RefSeq" id="WP_005190875.1">
    <property type="nucleotide sequence ID" value="NZ_BAED01000061.1"/>
</dbReference>
<keyword evidence="2" id="KW-1003">Cell membrane</keyword>
<evidence type="ECO:0000313" key="9">
    <source>
        <dbReference type="Proteomes" id="UP000006023"/>
    </source>
</evidence>
<dbReference type="Pfam" id="PF05425">
    <property type="entry name" value="CopD"/>
    <property type="match status" value="1"/>
</dbReference>
<dbReference type="AlphaFoldDB" id="G7GTK6"/>
<dbReference type="PANTHER" id="PTHR34820:SF4">
    <property type="entry name" value="INNER MEMBRANE PROTEIN YEBZ"/>
    <property type="match status" value="1"/>
</dbReference>
<proteinExistence type="predicted"/>